<dbReference type="Pfam" id="PF07452">
    <property type="entry name" value="CHRD"/>
    <property type="match status" value="1"/>
</dbReference>
<feature type="chain" id="PRO_5045798072" evidence="1">
    <location>
        <begin position="32"/>
        <end position="190"/>
    </location>
</feature>
<keyword evidence="4" id="KW-1185">Reference proteome</keyword>
<dbReference type="InterPro" id="IPR006311">
    <property type="entry name" value="TAT_signal"/>
</dbReference>
<dbReference type="SMART" id="SM00754">
    <property type="entry name" value="CHRD"/>
    <property type="match status" value="1"/>
</dbReference>
<evidence type="ECO:0000313" key="4">
    <source>
        <dbReference type="Proteomes" id="UP001299970"/>
    </source>
</evidence>
<dbReference type="EMBL" id="JAKXMK010000024">
    <property type="protein sequence ID" value="MCH6169199.1"/>
    <property type="molecule type" value="Genomic_DNA"/>
</dbReference>
<dbReference type="PROSITE" id="PS51318">
    <property type="entry name" value="TAT"/>
    <property type="match status" value="1"/>
</dbReference>
<name>A0ABS9TKY0_9PSEU</name>
<evidence type="ECO:0000313" key="3">
    <source>
        <dbReference type="EMBL" id="MCH6169199.1"/>
    </source>
</evidence>
<feature type="signal peptide" evidence="1">
    <location>
        <begin position="1"/>
        <end position="31"/>
    </location>
</feature>
<protein>
    <submittedName>
        <fullName evidence="3">CHRD domain-containing protein</fullName>
    </submittedName>
</protein>
<evidence type="ECO:0000259" key="2">
    <source>
        <dbReference type="SMART" id="SM00754"/>
    </source>
</evidence>
<keyword evidence="1" id="KW-0732">Signal</keyword>
<reference evidence="3 4" key="1">
    <citation type="submission" date="2022-03" db="EMBL/GenBank/DDBJ databases">
        <title>Pseudonocardia alaer sp. nov., a novel actinomycete isolated from reed forest soil.</title>
        <authorList>
            <person name="Wang L."/>
        </authorList>
    </citation>
    <scope>NUCLEOTIDE SEQUENCE [LARGE SCALE GENOMIC DNA]</scope>
    <source>
        <strain evidence="3 4">Y-16303</strain>
    </source>
</reference>
<sequence length="190" mass="20061">MNRSLSRRALVGVAATVAVAGLALGAGTAAAAQPSAAAPSAVTVAAVPAATMSAHHEADYDKTWSFSGVLKGKNEVPVKGGPKVGDKDGIAIARMRIQGDKVYYYFSWTGIGTPIMGHVHEGVAGKNGDVKIPFFGKKLPGGRNYTSGSVTVKDHDLLKRIEDHPERFYFNLHTEEFPGGAVRGQVHESY</sequence>
<organism evidence="3 4">
    <name type="scientific">Pseudonocardia alaniniphila</name>
    <dbReference type="NCBI Taxonomy" id="75291"/>
    <lineage>
        <taxon>Bacteria</taxon>
        <taxon>Bacillati</taxon>
        <taxon>Actinomycetota</taxon>
        <taxon>Actinomycetes</taxon>
        <taxon>Pseudonocardiales</taxon>
        <taxon>Pseudonocardiaceae</taxon>
        <taxon>Pseudonocardia</taxon>
    </lineage>
</organism>
<accession>A0ABS9TKY0</accession>
<evidence type="ECO:0000256" key="1">
    <source>
        <dbReference type="SAM" id="SignalP"/>
    </source>
</evidence>
<gene>
    <name evidence="3" type="ORF">MMF94_26180</name>
</gene>
<feature type="domain" description="CHRD" evidence="2">
    <location>
        <begin position="64"/>
        <end position="188"/>
    </location>
</feature>
<comment type="caution">
    <text evidence="3">The sequence shown here is derived from an EMBL/GenBank/DDBJ whole genome shotgun (WGS) entry which is preliminary data.</text>
</comment>
<dbReference type="Proteomes" id="UP001299970">
    <property type="component" value="Unassembled WGS sequence"/>
</dbReference>
<proteinExistence type="predicted"/>
<dbReference type="RefSeq" id="WP_241039847.1">
    <property type="nucleotide sequence ID" value="NZ_JAKXMK010000024.1"/>
</dbReference>
<dbReference type="InterPro" id="IPR010895">
    <property type="entry name" value="CHRD"/>
</dbReference>